<dbReference type="Proteomes" id="UP000499080">
    <property type="component" value="Unassembled WGS sequence"/>
</dbReference>
<protein>
    <submittedName>
        <fullName evidence="1">Uncharacterized protein</fullName>
    </submittedName>
</protein>
<dbReference type="EMBL" id="BGPR01007167">
    <property type="protein sequence ID" value="GBN24810.1"/>
    <property type="molecule type" value="Genomic_DNA"/>
</dbReference>
<gene>
    <name evidence="1" type="ORF">AVEN_139272_1</name>
</gene>
<dbReference type="AlphaFoldDB" id="A0A4Y2MEG8"/>
<evidence type="ECO:0000313" key="1">
    <source>
        <dbReference type="EMBL" id="GBN24810.1"/>
    </source>
</evidence>
<evidence type="ECO:0000313" key="2">
    <source>
        <dbReference type="Proteomes" id="UP000499080"/>
    </source>
</evidence>
<accession>A0A4Y2MEG8</accession>
<keyword evidence="2" id="KW-1185">Reference proteome</keyword>
<sequence>MHQAHIYDEVLKELGFESGTLQSRNRDLNSVPHSIWQLTHWLDINLYFSVSPRGDIYSPCGSFLNLKLSFNCLRFHGFSSIFIPNLGRILSLTISLSAPDAFLRAKNFLGGIDAWCS</sequence>
<proteinExistence type="predicted"/>
<comment type="caution">
    <text evidence="1">The sequence shown here is derived from an EMBL/GenBank/DDBJ whole genome shotgun (WGS) entry which is preliminary data.</text>
</comment>
<name>A0A4Y2MEG8_ARAVE</name>
<organism evidence="1 2">
    <name type="scientific">Araneus ventricosus</name>
    <name type="common">Orbweaver spider</name>
    <name type="synonym">Epeira ventricosa</name>
    <dbReference type="NCBI Taxonomy" id="182803"/>
    <lineage>
        <taxon>Eukaryota</taxon>
        <taxon>Metazoa</taxon>
        <taxon>Ecdysozoa</taxon>
        <taxon>Arthropoda</taxon>
        <taxon>Chelicerata</taxon>
        <taxon>Arachnida</taxon>
        <taxon>Araneae</taxon>
        <taxon>Araneomorphae</taxon>
        <taxon>Entelegynae</taxon>
        <taxon>Araneoidea</taxon>
        <taxon>Araneidae</taxon>
        <taxon>Araneus</taxon>
    </lineage>
</organism>
<reference evidence="1 2" key="1">
    <citation type="journal article" date="2019" name="Sci. Rep.">
        <title>Orb-weaving spider Araneus ventricosus genome elucidates the spidroin gene catalogue.</title>
        <authorList>
            <person name="Kono N."/>
            <person name="Nakamura H."/>
            <person name="Ohtoshi R."/>
            <person name="Moran D.A.P."/>
            <person name="Shinohara A."/>
            <person name="Yoshida Y."/>
            <person name="Fujiwara M."/>
            <person name="Mori M."/>
            <person name="Tomita M."/>
            <person name="Arakawa K."/>
        </authorList>
    </citation>
    <scope>NUCLEOTIDE SEQUENCE [LARGE SCALE GENOMIC DNA]</scope>
</reference>